<evidence type="ECO:0000256" key="9">
    <source>
        <dbReference type="ARBA" id="ARBA00022989"/>
    </source>
</evidence>
<evidence type="ECO:0000256" key="12">
    <source>
        <dbReference type="PROSITE-ProRule" id="PRU10141"/>
    </source>
</evidence>
<gene>
    <name evidence="16" type="primary">LYK3_12</name>
    <name evidence="17" type="synonym">LYK3_8</name>
    <name evidence="17" type="ORF">CK203_018504</name>
    <name evidence="16" type="ORF">CK203_070320</name>
</gene>
<dbReference type="PANTHER" id="PTHR46204:SF8">
    <property type="entry name" value="PROTEIN KINASE DOMAIN-CONTAINING PROTEIN"/>
    <property type="match status" value="1"/>
</dbReference>
<feature type="binding site" evidence="12">
    <location>
        <position position="341"/>
    </location>
    <ligand>
        <name>ATP</name>
        <dbReference type="ChEBI" id="CHEBI:30616"/>
    </ligand>
</feature>
<dbReference type="EMBL" id="QGNW01001381">
    <property type="protein sequence ID" value="RVW43308.1"/>
    <property type="molecule type" value="Genomic_DNA"/>
</dbReference>
<evidence type="ECO:0000259" key="15">
    <source>
        <dbReference type="PROSITE" id="PS50011"/>
    </source>
</evidence>
<feature type="signal peptide" evidence="14">
    <location>
        <begin position="1"/>
        <end position="31"/>
    </location>
</feature>
<dbReference type="InterPro" id="IPR017441">
    <property type="entry name" value="Protein_kinase_ATP_BS"/>
</dbReference>
<dbReference type="InterPro" id="IPR008271">
    <property type="entry name" value="Ser/Thr_kinase_AS"/>
</dbReference>
<keyword evidence="3" id="KW-0808">Transferase</keyword>
<dbReference type="EMBL" id="QGNW01000061">
    <property type="protein sequence ID" value="RVX04379.1"/>
    <property type="molecule type" value="Genomic_DNA"/>
</dbReference>
<evidence type="ECO:0000256" key="7">
    <source>
        <dbReference type="ARBA" id="ARBA00022777"/>
    </source>
</evidence>
<dbReference type="Gene3D" id="3.30.200.20">
    <property type="entry name" value="Phosphorylase Kinase, domain 1"/>
    <property type="match status" value="1"/>
</dbReference>
<sequence>MITSMALCNLLPLVFPLLLPLLADLLPRVSALESSIKSTFMYPFPCSESIKICNSSLYHINNGLQAEQIAFFYSVNRSEITYVKNQDYLVTVPCSCQKINDIAGYFYHTTYPVKKDDTFVNVSGQIYSGQAWSFGGEESKFIEGHEVDIYLPCGCVERKSQIVVTYTVQLHDTLSDIATLLSAKISGIESMNSILIQNSEYIDVGWVLFIPREKNGLSKDKEGTKHKWAIIISILAAVTVLSISTLIIIVLRRNRSQKNSEEDPKVSKSLSSNRTFSFRNQHLQENIEDVPGFESERPVIFSLEEIEDATNNFDETRKIGEGGYGSVYFGVLGEQEVAIKKMRSNKSKEFFAELKVLCKIHHINVVELLGYASGDDHLYLVYEYVQNGSLNDHLHDPLLKGNQPLSWTARTQIALDAARGIEYIHDHTKARYVHRDIKTSNILLDETLRAKVADFGLAKLVGRTNEEDFIATRLVGTPGYLPPESVKELQVTSKTDVFAYGVVLAELITGQRALVRDNREPNKMRSLITVVNEIFHNEDPEIALEDAIDRTLRGSYPLEDAYKMAEIAERCLSEEAVDRPKMREIVVILTQIMTSALEWEASLGGNSQVFSGLFSGR</sequence>
<dbReference type="FunFam" id="3.30.200.20:FF:000526">
    <property type="entry name" value="Kinase family protein"/>
    <property type="match status" value="1"/>
</dbReference>
<dbReference type="InterPro" id="IPR044812">
    <property type="entry name" value="CERK1/LYK3-like"/>
</dbReference>
<dbReference type="Pfam" id="PF00069">
    <property type="entry name" value="Pkinase"/>
    <property type="match status" value="1"/>
</dbReference>
<evidence type="ECO:0000256" key="11">
    <source>
        <dbReference type="ARBA" id="ARBA00023157"/>
    </source>
</evidence>
<dbReference type="Proteomes" id="UP000288805">
    <property type="component" value="Unassembled WGS sequence"/>
</dbReference>
<feature type="domain" description="Protein kinase" evidence="15">
    <location>
        <begin position="313"/>
        <end position="593"/>
    </location>
</feature>
<comment type="subcellular location">
    <subcellularLocation>
        <location evidence="1">Cell membrane</location>
        <topology evidence="1">Single-pass membrane protein</topology>
    </subcellularLocation>
</comment>
<dbReference type="PROSITE" id="PS00108">
    <property type="entry name" value="PROTEIN_KINASE_ST"/>
    <property type="match status" value="1"/>
</dbReference>
<keyword evidence="11" id="KW-1015">Disulfide bond</keyword>
<evidence type="ECO:0000256" key="1">
    <source>
        <dbReference type="ARBA" id="ARBA00004162"/>
    </source>
</evidence>
<dbReference type="InterPro" id="IPR036779">
    <property type="entry name" value="LysM_dom_sf"/>
</dbReference>
<keyword evidence="5 14" id="KW-0732">Signal</keyword>
<evidence type="ECO:0000256" key="10">
    <source>
        <dbReference type="ARBA" id="ARBA00023136"/>
    </source>
</evidence>
<evidence type="ECO:0000313" key="16">
    <source>
        <dbReference type="EMBL" id="RVW43308.1"/>
    </source>
</evidence>
<evidence type="ECO:0000256" key="2">
    <source>
        <dbReference type="ARBA" id="ARBA00022475"/>
    </source>
</evidence>
<dbReference type="SUPFAM" id="SSF54106">
    <property type="entry name" value="LysM domain"/>
    <property type="match status" value="1"/>
</dbReference>
<evidence type="ECO:0000256" key="14">
    <source>
        <dbReference type="SAM" id="SignalP"/>
    </source>
</evidence>
<evidence type="ECO:0000256" key="4">
    <source>
        <dbReference type="ARBA" id="ARBA00022692"/>
    </source>
</evidence>
<name>A0A438E6I3_VITVI</name>
<dbReference type="PROSITE" id="PS50011">
    <property type="entry name" value="PROTEIN_KINASE_DOM"/>
    <property type="match status" value="1"/>
</dbReference>
<keyword evidence="8 12" id="KW-0067">ATP-binding</keyword>
<dbReference type="OrthoDB" id="4062651at2759"/>
<reference evidence="16 18" key="1">
    <citation type="journal article" date="2018" name="PLoS Genet.">
        <title>Population sequencing reveals clonal diversity and ancestral inbreeding in the grapevine cultivar Chardonnay.</title>
        <authorList>
            <person name="Roach M.J."/>
            <person name="Johnson D.L."/>
            <person name="Bohlmann J."/>
            <person name="van Vuuren H.J."/>
            <person name="Jones S.J."/>
            <person name="Pretorius I.S."/>
            <person name="Schmidt S.A."/>
            <person name="Borneman A.R."/>
        </authorList>
    </citation>
    <scope>NUCLEOTIDE SEQUENCE [LARGE SCALE GENOMIC DNA]</scope>
    <source>
        <strain evidence="18">cv. Chardonnay</strain>
        <strain evidence="16">I10V1</strain>
        <tissue evidence="16">Leaf</tissue>
    </source>
</reference>
<keyword evidence="9 13" id="KW-1133">Transmembrane helix</keyword>
<keyword evidence="10 13" id="KW-0472">Membrane</keyword>
<protein>
    <submittedName>
        <fullName evidence="16">LysM domain receptor-like kinase 3</fullName>
    </submittedName>
</protein>
<dbReference type="Gene3D" id="3.10.350.10">
    <property type="entry name" value="LysM domain"/>
    <property type="match status" value="1"/>
</dbReference>
<evidence type="ECO:0000256" key="5">
    <source>
        <dbReference type="ARBA" id="ARBA00022729"/>
    </source>
</evidence>
<keyword evidence="2" id="KW-1003">Cell membrane</keyword>
<evidence type="ECO:0000313" key="17">
    <source>
        <dbReference type="EMBL" id="RVX04379.1"/>
    </source>
</evidence>
<dbReference type="PROSITE" id="PS00107">
    <property type="entry name" value="PROTEIN_KINASE_ATP"/>
    <property type="match status" value="1"/>
</dbReference>
<evidence type="ECO:0000256" key="6">
    <source>
        <dbReference type="ARBA" id="ARBA00022741"/>
    </source>
</evidence>
<organism evidence="16 18">
    <name type="scientific">Vitis vinifera</name>
    <name type="common">Grape</name>
    <dbReference type="NCBI Taxonomy" id="29760"/>
    <lineage>
        <taxon>Eukaryota</taxon>
        <taxon>Viridiplantae</taxon>
        <taxon>Streptophyta</taxon>
        <taxon>Embryophyta</taxon>
        <taxon>Tracheophyta</taxon>
        <taxon>Spermatophyta</taxon>
        <taxon>Magnoliopsida</taxon>
        <taxon>eudicotyledons</taxon>
        <taxon>Gunneridae</taxon>
        <taxon>Pentapetalae</taxon>
        <taxon>rosids</taxon>
        <taxon>Vitales</taxon>
        <taxon>Vitaceae</taxon>
        <taxon>Viteae</taxon>
        <taxon>Vitis</taxon>
    </lineage>
</organism>
<feature type="chain" id="PRO_5033424004" evidence="14">
    <location>
        <begin position="32"/>
        <end position="617"/>
    </location>
</feature>
<dbReference type="SUPFAM" id="SSF56112">
    <property type="entry name" value="Protein kinase-like (PK-like)"/>
    <property type="match status" value="1"/>
</dbReference>
<keyword evidence="16" id="KW-0675">Receptor</keyword>
<proteinExistence type="predicted"/>
<keyword evidence="7 16" id="KW-0418">Kinase</keyword>
<dbReference type="GO" id="GO:0005524">
    <property type="term" value="F:ATP binding"/>
    <property type="evidence" value="ECO:0007669"/>
    <property type="project" value="UniProtKB-UniRule"/>
</dbReference>
<dbReference type="Gene3D" id="1.10.510.10">
    <property type="entry name" value="Transferase(Phosphotransferase) domain 1"/>
    <property type="match status" value="1"/>
</dbReference>
<evidence type="ECO:0000256" key="8">
    <source>
        <dbReference type="ARBA" id="ARBA00022840"/>
    </source>
</evidence>
<accession>A0A438E6I3</accession>
<evidence type="ECO:0000256" key="13">
    <source>
        <dbReference type="SAM" id="Phobius"/>
    </source>
</evidence>
<comment type="caution">
    <text evidence="16">The sequence shown here is derived from an EMBL/GenBank/DDBJ whole genome shotgun (WGS) entry which is preliminary data.</text>
</comment>
<dbReference type="FunFam" id="1.10.510.10:FF:000468">
    <property type="entry name" value="PTI1-like tyrosine-protein kinase 3"/>
    <property type="match status" value="1"/>
</dbReference>
<dbReference type="PANTHER" id="PTHR46204">
    <property type="entry name" value="CHITIN ELICITOR RECEPTOR KINASE 1-RELATED"/>
    <property type="match status" value="1"/>
</dbReference>
<dbReference type="GO" id="GO:0045087">
    <property type="term" value="P:innate immune response"/>
    <property type="evidence" value="ECO:0007669"/>
    <property type="project" value="InterPro"/>
</dbReference>
<dbReference type="SMR" id="A0A438E6I3"/>
<keyword evidence="6 12" id="KW-0547">Nucleotide-binding</keyword>
<evidence type="ECO:0000313" key="18">
    <source>
        <dbReference type="Proteomes" id="UP000288805"/>
    </source>
</evidence>
<evidence type="ECO:0000256" key="3">
    <source>
        <dbReference type="ARBA" id="ARBA00022679"/>
    </source>
</evidence>
<dbReference type="GO" id="GO:0005886">
    <property type="term" value="C:plasma membrane"/>
    <property type="evidence" value="ECO:0007669"/>
    <property type="project" value="UniProtKB-SubCell"/>
</dbReference>
<dbReference type="GO" id="GO:0019199">
    <property type="term" value="F:transmembrane receptor protein kinase activity"/>
    <property type="evidence" value="ECO:0007669"/>
    <property type="project" value="InterPro"/>
</dbReference>
<dbReference type="InterPro" id="IPR000719">
    <property type="entry name" value="Prot_kinase_dom"/>
</dbReference>
<feature type="transmembrane region" description="Helical" evidence="13">
    <location>
        <begin position="228"/>
        <end position="251"/>
    </location>
</feature>
<dbReference type="AlphaFoldDB" id="A0A438E6I3"/>
<dbReference type="InterPro" id="IPR011009">
    <property type="entry name" value="Kinase-like_dom_sf"/>
</dbReference>
<dbReference type="SMART" id="SM00220">
    <property type="entry name" value="S_TKc"/>
    <property type="match status" value="1"/>
</dbReference>
<keyword evidence="4 13" id="KW-0812">Transmembrane</keyword>